<dbReference type="KEGG" id="lact:D7I46_01150"/>
<keyword evidence="2" id="KW-1185">Reference proteome</keyword>
<sequence>MTKKNIKNVDGNLIIEKVNQLEAMECPFVSLEDYIAFQLYMDGPAIDELVDKFIPHLPERHNEVAEALAQRISEFSEIMKKLLLGTNIEE</sequence>
<organism evidence="1 2">
    <name type="scientific">Lactococcus allomyrinae</name>
    <dbReference type="NCBI Taxonomy" id="2419773"/>
    <lineage>
        <taxon>Bacteria</taxon>
        <taxon>Bacillati</taxon>
        <taxon>Bacillota</taxon>
        <taxon>Bacilli</taxon>
        <taxon>Lactobacillales</taxon>
        <taxon>Streptococcaceae</taxon>
        <taxon>Lactococcus</taxon>
    </lineage>
</organism>
<gene>
    <name evidence="1" type="ORF">D7I46_01150</name>
</gene>
<proteinExistence type="predicted"/>
<dbReference type="AlphaFoldDB" id="A0A387BCR9"/>
<name>A0A387BCR9_9LACT</name>
<evidence type="ECO:0000313" key="2">
    <source>
        <dbReference type="Proteomes" id="UP000269374"/>
    </source>
</evidence>
<protein>
    <submittedName>
        <fullName evidence="1">Uncharacterized protein</fullName>
    </submittedName>
</protein>
<dbReference type="RefSeq" id="WP_120771200.1">
    <property type="nucleotide sequence ID" value="NZ_CP032627.1"/>
</dbReference>
<dbReference type="EMBL" id="CP032627">
    <property type="protein sequence ID" value="AYF99811.1"/>
    <property type="molecule type" value="Genomic_DNA"/>
</dbReference>
<evidence type="ECO:0000313" key="1">
    <source>
        <dbReference type="EMBL" id="AYF99811.1"/>
    </source>
</evidence>
<reference evidence="1 2" key="1">
    <citation type="submission" date="2018-09" db="EMBL/GenBank/DDBJ databases">
        <title>Genome sequencing of strain 1JSPR-7.</title>
        <authorList>
            <person name="Heo J."/>
            <person name="Kim S.-J."/>
            <person name="Kwon S.-W."/>
        </authorList>
    </citation>
    <scope>NUCLEOTIDE SEQUENCE [LARGE SCALE GENOMIC DNA]</scope>
    <source>
        <strain evidence="1 2">1JSPR-7</strain>
    </source>
</reference>
<dbReference type="Proteomes" id="UP000269374">
    <property type="component" value="Chromosome"/>
</dbReference>
<accession>A0A387BCR9</accession>